<evidence type="ECO:0000256" key="5">
    <source>
        <dbReference type="PIRNR" id="PIRNR026534"/>
    </source>
</evidence>
<evidence type="ECO:0000256" key="1">
    <source>
        <dbReference type="ARBA" id="ARBA00004834"/>
    </source>
</evidence>
<feature type="binding site" evidence="7">
    <location>
        <position position="30"/>
    </location>
    <ligand>
        <name>substrate</name>
    </ligand>
</feature>
<dbReference type="CDD" id="cd18830">
    <property type="entry name" value="GH43_CjArb43A-like"/>
    <property type="match status" value="1"/>
</dbReference>
<evidence type="ECO:0000256" key="4">
    <source>
        <dbReference type="ARBA" id="ARBA00023295"/>
    </source>
</evidence>
<evidence type="ECO:0000256" key="9">
    <source>
        <dbReference type="SAM" id="SignalP"/>
    </source>
</evidence>
<dbReference type="InterPro" id="IPR050727">
    <property type="entry name" value="GH43_arabinanases"/>
</dbReference>
<feature type="binding site" evidence="7">
    <location>
        <begin position="147"/>
        <end position="150"/>
    </location>
    <ligand>
        <name>substrate</name>
    </ligand>
</feature>
<feature type="site" description="Important for substrate recognition" evidence="8">
    <location>
        <position position="279"/>
    </location>
</feature>
<sequence>MPFFKTKLSSFLLLFLIVFESNAQNISVHDPVVIKEKDTYYLFCTGKGIKTYSSKDLKNWKPEPAVFTEKPVWATSVVPNFDNHIWAPDILFYNNLYYLYYSVSAFGKNTSAIGVATNVTLNPKDKNYKWTDHGIVVQSHSNRDEWNAIDPNVIIDENNTAWFSFGSFWDGIKMFKLSPDLKSIAEPQEWHSIAKRKNTPLSGGSSAIEAPFIFRKNGYYYLFTSWDLCCKGKESTYKVVVGRAKNVTGPYVDKQGNLLAQGGGSIVTKGNENYFGVGHNSAYTFDGKDYLFYHGYDAQQNGKPMLIVKELQWDADLWPVITE</sequence>
<feature type="site" description="Important for catalytic activity, responsible for pKa modulation of the active site Glu and correct orientation of both the proton donor and substrate" evidence="8">
    <location>
        <position position="150"/>
    </location>
</feature>
<dbReference type="PANTHER" id="PTHR43301">
    <property type="entry name" value="ARABINAN ENDO-1,5-ALPHA-L-ARABINOSIDASE"/>
    <property type="match status" value="1"/>
</dbReference>
<evidence type="ECO:0000313" key="10">
    <source>
        <dbReference type="EMBL" id="KDN55723.1"/>
    </source>
</evidence>
<dbReference type="EMBL" id="JNCA01000010">
    <property type="protein sequence ID" value="KDN55723.1"/>
    <property type="molecule type" value="Genomic_DNA"/>
</dbReference>
<evidence type="ECO:0000256" key="3">
    <source>
        <dbReference type="ARBA" id="ARBA00022801"/>
    </source>
</evidence>
<feature type="binding site" evidence="7">
    <location>
        <position position="107"/>
    </location>
    <ligand>
        <name>substrate</name>
    </ligand>
</feature>
<keyword evidence="4 5" id="KW-0326">Glycosidase</keyword>
<dbReference type="InterPro" id="IPR023296">
    <property type="entry name" value="Glyco_hydro_beta-prop_sf"/>
</dbReference>
<dbReference type="SUPFAM" id="SSF75005">
    <property type="entry name" value="Arabinanase/levansucrase/invertase"/>
    <property type="match status" value="1"/>
</dbReference>
<comment type="caution">
    <text evidence="10">The sequence shown here is derived from an EMBL/GenBank/DDBJ whole genome shotgun (WGS) entry which is preliminary data.</text>
</comment>
<feature type="active site" description="Proton acceptor" evidence="6">
    <location>
        <position position="30"/>
    </location>
</feature>
<feature type="signal peptide" evidence="9">
    <location>
        <begin position="1"/>
        <end position="23"/>
    </location>
</feature>
<comment type="similarity">
    <text evidence="2 5">Belongs to the glycosyl hydrolase 43 family.</text>
</comment>
<feature type="binding site" evidence="7">
    <location>
        <begin position="167"/>
        <end position="169"/>
    </location>
    <ligand>
        <name>substrate</name>
    </ligand>
</feature>
<organism evidence="10 11">
    <name type="scientific">Flavobacterium seoulense</name>
    <dbReference type="NCBI Taxonomy" id="1492738"/>
    <lineage>
        <taxon>Bacteria</taxon>
        <taxon>Pseudomonadati</taxon>
        <taxon>Bacteroidota</taxon>
        <taxon>Flavobacteriia</taxon>
        <taxon>Flavobacteriales</taxon>
        <taxon>Flavobacteriaceae</taxon>
        <taxon>Flavobacterium</taxon>
    </lineage>
</organism>
<protein>
    <submittedName>
        <fullName evidence="10">Arabinan endo-1,5-alpha-L-arabinosidase</fullName>
    </submittedName>
</protein>
<dbReference type="OrthoDB" id="9801455at2"/>
<keyword evidence="3 5" id="KW-0378">Hydrolase</keyword>
<gene>
    <name evidence="10" type="ORF">FEM21_11140</name>
</gene>
<proteinExistence type="inferred from homology"/>
<evidence type="ECO:0000256" key="8">
    <source>
        <dbReference type="PIRSR" id="PIRSR026534-3"/>
    </source>
</evidence>
<dbReference type="Gene3D" id="2.115.10.20">
    <property type="entry name" value="Glycosyl hydrolase domain, family 43"/>
    <property type="match status" value="1"/>
</dbReference>
<keyword evidence="9" id="KW-0732">Signal</keyword>
<dbReference type="eggNOG" id="COG3507">
    <property type="taxonomic scope" value="Bacteria"/>
</dbReference>
<dbReference type="PIRSF" id="PIRSF026534">
    <property type="entry name" value="Endo_alpha-L-arabinosidase"/>
    <property type="match status" value="1"/>
</dbReference>
<feature type="active site" description="Proton donor" evidence="6">
    <location>
        <position position="209"/>
    </location>
</feature>
<dbReference type="PANTHER" id="PTHR43301:SF3">
    <property type="entry name" value="ARABINAN ENDO-1,5-ALPHA-L-ARABINOSIDASE A-RELATED"/>
    <property type="match status" value="1"/>
</dbReference>
<name>A0A066WT29_9FLAO</name>
<reference evidence="10 11" key="1">
    <citation type="submission" date="2014-05" db="EMBL/GenBank/DDBJ databases">
        <title>Genome Sequence of Flavobacterium sp. EM1321.</title>
        <authorList>
            <person name="Shin S.-K."/>
            <person name="Yi H."/>
        </authorList>
    </citation>
    <scope>NUCLEOTIDE SEQUENCE [LARGE SCALE GENOMIC DNA]</scope>
    <source>
        <strain evidence="10 11">EM1321</strain>
    </source>
</reference>
<evidence type="ECO:0000256" key="6">
    <source>
        <dbReference type="PIRSR" id="PIRSR026534-1"/>
    </source>
</evidence>
<dbReference type="Proteomes" id="UP000027064">
    <property type="component" value="Unassembled WGS sequence"/>
</dbReference>
<accession>A0A066WT29</accession>
<evidence type="ECO:0000313" key="11">
    <source>
        <dbReference type="Proteomes" id="UP000027064"/>
    </source>
</evidence>
<feature type="chain" id="PRO_5001634120" evidence="9">
    <location>
        <begin position="24"/>
        <end position="323"/>
    </location>
</feature>
<dbReference type="InterPro" id="IPR016840">
    <property type="entry name" value="Glyco_hydro_43_endo_a_Ara-ase"/>
</dbReference>
<dbReference type="UniPathway" id="UPA00667"/>
<dbReference type="InterPro" id="IPR006710">
    <property type="entry name" value="Glyco_hydro_43"/>
</dbReference>
<dbReference type="RefSeq" id="WP_035658759.1">
    <property type="nucleotide sequence ID" value="NZ_JNCA01000010.1"/>
</dbReference>
<dbReference type="AlphaFoldDB" id="A0A066WT29"/>
<keyword evidence="11" id="KW-1185">Reference proteome</keyword>
<evidence type="ECO:0000256" key="2">
    <source>
        <dbReference type="ARBA" id="ARBA00009865"/>
    </source>
</evidence>
<dbReference type="PATRIC" id="fig|1492738.3.peg.1106"/>
<dbReference type="Pfam" id="PF04616">
    <property type="entry name" value="Glyco_hydro_43"/>
    <property type="match status" value="1"/>
</dbReference>
<evidence type="ECO:0000256" key="7">
    <source>
        <dbReference type="PIRSR" id="PIRSR026534-2"/>
    </source>
</evidence>
<comment type="pathway">
    <text evidence="1 5">Glycan metabolism; L-arabinan degradation.</text>
</comment>
<dbReference type="STRING" id="1492738.FEM21_11140"/>
<dbReference type="GO" id="GO:0031222">
    <property type="term" value="P:arabinan catabolic process"/>
    <property type="evidence" value="ECO:0007669"/>
    <property type="project" value="UniProtKB-UniPathway"/>
</dbReference>
<dbReference type="GO" id="GO:0046558">
    <property type="term" value="F:arabinan endo-1,5-alpha-L-arabinosidase activity"/>
    <property type="evidence" value="ECO:0007669"/>
    <property type="project" value="InterPro"/>
</dbReference>